<dbReference type="EMBL" id="JARAWJ010000018">
    <property type="protein sequence ID" value="MDX3040092.1"/>
    <property type="molecule type" value="Genomic_DNA"/>
</dbReference>
<keyword evidence="2" id="KW-1185">Reference proteome</keyword>
<evidence type="ECO:0000313" key="2">
    <source>
        <dbReference type="Proteomes" id="UP001282474"/>
    </source>
</evidence>
<name>A0ABU4MU42_9ACTN</name>
<proteinExistence type="predicted"/>
<evidence type="ECO:0008006" key="3">
    <source>
        <dbReference type="Google" id="ProtNLM"/>
    </source>
</evidence>
<dbReference type="PROSITE" id="PS51257">
    <property type="entry name" value="PROKAR_LIPOPROTEIN"/>
    <property type="match status" value="1"/>
</dbReference>
<sequence>MTFQPRGGAARRHSRRAAATLGAVSAGLLVLSACDEPTPMATVTIGTDSISSEAACYRTLTAEQAVECAQEKPSKSVELPDDETLRIGVDPEVADAGWTLWIDGRPVVNETFDKTYKAFPNPGLFATQPGQTAPKSLTISVVQQNAEGSKIEGVWNFKLENPDA</sequence>
<dbReference type="Proteomes" id="UP001282474">
    <property type="component" value="Unassembled WGS sequence"/>
</dbReference>
<comment type="caution">
    <text evidence="1">The sequence shown here is derived from an EMBL/GenBank/DDBJ whole genome shotgun (WGS) entry which is preliminary data.</text>
</comment>
<evidence type="ECO:0000313" key="1">
    <source>
        <dbReference type="EMBL" id="MDX3040092.1"/>
    </source>
</evidence>
<protein>
    <recommendedName>
        <fullName evidence="3">Lipoprotein</fullName>
    </recommendedName>
</protein>
<organism evidence="1 2">
    <name type="scientific">Streptomyces caniscabiei</name>
    <dbReference type="NCBI Taxonomy" id="2746961"/>
    <lineage>
        <taxon>Bacteria</taxon>
        <taxon>Bacillati</taxon>
        <taxon>Actinomycetota</taxon>
        <taxon>Actinomycetes</taxon>
        <taxon>Kitasatosporales</taxon>
        <taxon>Streptomycetaceae</taxon>
        <taxon>Streptomyces</taxon>
    </lineage>
</organism>
<dbReference type="RefSeq" id="WP_045556041.1">
    <property type="nucleotide sequence ID" value="NZ_JABXWF010000007.1"/>
</dbReference>
<reference evidence="1 2" key="1">
    <citation type="journal article" date="2023" name="Microb. Genom.">
        <title>Mesoterricola silvestris gen. nov., sp. nov., Mesoterricola sediminis sp. nov., Geothrix oryzae sp. nov., Geothrix edaphica sp. nov., Geothrix rubra sp. nov., and Geothrix limicola sp. nov., six novel members of Acidobacteriota isolated from soils.</title>
        <authorList>
            <person name="Weisberg A.J."/>
            <person name="Pearce E."/>
            <person name="Kramer C.G."/>
            <person name="Chang J.H."/>
            <person name="Clarke C.R."/>
        </authorList>
    </citation>
    <scope>NUCLEOTIDE SEQUENCE [LARGE SCALE GENOMIC DNA]</scope>
    <source>
        <strain evidence="1 2">NE20-4-1</strain>
    </source>
</reference>
<accession>A0ABU4MU42</accession>
<gene>
    <name evidence="1" type="ORF">PV383_23375</name>
</gene>